<proteinExistence type="predicted"/>
<organism evidence="2 3">
    <name type="scientific">Burkholderia pseudomultivorans</name>
    <dbReference type="NCBI Taxonomy" id="1207504"/>
    <lineage>
        <taxon>Bacteria</taxon>
        <taxon>Pseudomonadati</taxon>
        <taxon>Pseudomonadota</taxon>
        <taxon>Betaproteobacteria</taxon>
        <taxon>Burkholderiales</taxon>
        <taxon>Burkholderiaceae</taxon>
        <taxon>Burkholderia</taxon>
        <taxon>Burkholderia cepacia complex</taxon>
    </lineage>
</organism>
<feature type="region of interest" description="Disordered" evidence="1">
    <location>
        <begin position="1"/>
        <end position="84"/>
    </location>
</feature>
<feature type="compositionally biased region" description="Basic and acidic residues" evidence="1">
    <location>
        <begin position="10"/>
        <end position="22"/>
    </location>
</feature>
<evidence type="ECO:0000256" key="1">
    <source>
        <dbReference type="SAM" id="MobiDB-lite"/>
    </source>
</evidence>
<feature type="compositionally biased region" description="Low complexity" evidence="1">
    <location>
        <begin position="29"/>
        <end position="44"/>
    </location>
</feature>
<sequence>MNAVSNGQGTKERNANEQEPAKGRGGGQRTVAPTRTRVRASASRAVRRPPEPGSAGPVTTPRGDETGEPHWEDDSGETPPEEWS</sequence>
<dbReference type="EMBL" id="VJSY01000016">
    <property type="protein sequence ID" value="MDR8754105.1"/>
    <property type="molecule type" value="Genomic_DNA"/>
</dbReference>
<accession>A0ABU2E2L0</accession>
<keyword evidence="3" id="KW-1185">Reference proteome</keyword>
<protein>
    <submittedName>
        <fullName evidence="2">Uncharacterized protein</fullName>
    </submittedName>
</protein>
<dbReference type="Proteomes" id="UP001248067">
    <property type="component" value="Unassembled WGS sequence"/>
</dbReference>
<comment type="caution">
    <text evidence="2">The sequence shown here is derived from an EMBL/GenBank/DDBJ whole genome shotgun (WGS) entry which is preliminary data.</text>
</comment>
<feature type="compositionally biased region" description="Basic and acidic residues" evidence="1">
    <location>
        <begin position="62"/>
        <end position="73"/>
    </location>
</feature>
<feature type="compositionally biased region" description="Acidic residues" evidence="1">
    <location>
        <begin position="74"/>
        <end position="84"/>
    </location>
</feature>
<evidence type="ECO:0000313" key="3">
    <source>
        <dbReference type="Proteomes" id="UP001248067"/>
    </source>
</evidence>
<name>A0ABU2E2L0_9BURK</name>
<dbReference type="RefSeq" id="WP_175894557.1">
    <property type="nucleotide sequence ID" value="NZ_CADFDQ010000007.1"/>
</dbReference>
<reference evidence="2 3" key="1">
    <citation type="submission" date="2019-06" db="EMBL/GenBank/DDBJ databases">
        <title>Evolution of Burkholderia multivorans in the lungs of Cystic Fibrosis patients.</title>
        <authorList>
            <person name="Moreira L.M."/>
        </authorList>
    </citation>
    <scope>NUCLEOTIDE SEQUENCE [LARGE SCALE GENOMIC DNA]</scope>
    <source>
        <strain evidence="2 3">VC13239</strain>
    </source>
</reference>
<gene>
    <name evidence="2" type="ORF">FEQ00_02528</name>
</gene>
<evidence type="ECO:0000313" key="2">
    <source>
        <dbReference type="EMBL" id="MDR8754105.1"/>
    </source>
</evidence>